<dbReference type="InterPro" id="IPR045249">
    <property type="entry name" value="HARBI1-like"/>
</dbReference>
<keyword evidence="4" id="KW-0540">Nuclease</keyword>
<dbReference type="PANTHER" id="PTHR22930">
    <property type="match status" value="1"/>
</dbReference>
<organism evidence="13 16">
    <name type="scientific">Tegillarca granosa</name>
    <name type="common">Malaysian cockle</name>
    <name type="synonym">Anadara granosa</name>
    <dbReference type="NCBI Taxonomy" id="220873"/>
    <lineage>
        <taxon>Eukaryota</taxon>
        <taxon>Metazoa</taxon>
        <taxon>Spiralia</taxon>
        <taxon>Lophotrochozoa</taxon>
        <taxon>Mollusca</taxon>
        <taxon>Bivalvia</taxon>
        <taxon>Autobranchia</taxon>
        <taxon>Pteriomorphia</taxon>
        <taxon>Arcoida</taxon>
        <taxon>Arcoidea</taxon>
        <taxon>Arcidae</taxon>
        <taxon>Tegillarca</taxon>
    </lineage>
</organism>
<evidence type="ECO:0000313" key="9">
    <source>
        <dbReference type="EMBL" id="KAJ8299976.1"/>
    </source>
</evidence>
<keyword evidence="6" id="KW-0378">Hydrolase</keyword>
<dbReference type="EMBL" id="JARBDR010000440">
    <property type="protein sequence ID" value="KAJ8312441.1"/>
    <property type="molecule type" value="Genomic_DNA"/>
</dbReference>
<evidence type="ECO:0000313" key="12">
    <source>
        <dbReference type="EMBL" id="KAJ8309844.1"/>
    </source>
</evidence>
<comment type="subcellular location">
    <subcellularLocation>
        <location evidence="2">Nucleus</location>
    </subcellularLocation>
</comment>
<evidence type="ECO:0000256" key="7">
    <source>
        <dbReference type="ARBA" id="ARBA00023242"/>
    </source>
</evidence>
<dbReference type="EMBL" id="JARBDR010000908">
    <property type="protein sequence ID" value="KAJ8303784.1"/>
    <property type="molecule type" value="Genomic_DNA"/>
</dbReference>
<feature type="domain" description="DDE Tnp4" evidence="8">
    <location>
        <begin position="122"/>
        <end position="196"/>
    </location>
</feature>
<dbReference type="PANTHER" id="PTHR22930:SF85">
    <property type="entry name" value="GH03217P-RELATED"/>
    <property type="match status" value="1"/>
</dbReference>
<evidence type="ECO:0000256" key="3">
    <source>
        <dbReference type="ARBA" id="ARBA00006958"/>
    </source>
</evidence>
<dbReference type="EMBL" id="JARBDR010000496">
    <property type="protein sequence ID" value="KAJ8311614.1"/>
    <property type="molecule type" value="Genomic_DNA"/>
</dbReference>
<keyword evidence="5" id="KW-0479">Metal-binding</keyword>
<evidence type="ECO:0000313" key="14">
    <source>
        <dbReference type="EMBL" id="KAJ8312441.1"/>
    </source>
</evidence>
<accession>A0ABQ9F2I2</accession>
<evidence type="ECO:0000259" key="8">
    <source>
        <dbReference type="Pfam" id="PF13359"/>
    </source>
</evidence>
<dbReference type="EMBL" id="JARBDR010000640">
    <property type="protein sequence ID" value="KAJ8309844.1"/>
    <property type="molecule type" value="Genomic_DNA"/>
</dbReference>
<evidence type="ECO:0000256" key="2">
    <source>
        <dbReference type="ARBA" id="ARBA00004123"/>
    </source>
</evidence>
<evidence type="ECO:0000256" key="4">
    <source>
        <dbReference type="ARBA" id="ARBA00022722"/>
    </source>
</evidence>
<gene>
    <name evidence="15" type="ORF">KUTeg_001077</name>
    <name evidence="14" type="ORF">KUTeg_009814</name>
    <name evidence="13" type="ORF">KUTeg_010969</name>
    <name evidence="12" type="ORF">KUTeg_011709</name>
    <name evidence="11" type="ORF">KUTeg_018707</name>
    <name evidence="9" type="ORF">KUTeg_021495</name>
    <name evidence="10" type="ORF">KUTeg_021830</name>
</gene>
<evidence type="ECO:0000313" key="11">
    <source>
        <dbReference type="EMBL" id="KAJ8303784.1"/>
    </source>
</evidence>
<evidence type="ECO:0000256" key="6">
    <source>
        <dbReference type="ARBA" id="ARBA00022801"/>
    </source>
</evidence>
<keyword evidence="16" id="KW-1185">Reference proteome</keyword>
<dbReference type="EMBL" id="JARBDR010000919">
    <property type="protein sequence ID" value="KAJ8300311.1"/>
    <property type="molecule type" value="Genomic_DNA"/>
</dbReference>
<dbReference type="InterPro" id="IPR027806">
    <property type="entry name" value="HARBI1_dom"/>
</dbReference>
<reference evidence="13 16" key="1">
    <citation type="submission" date="2022-12" db="EMBL/GenBank/DDBJ databases">
        <title>Chromosome-level genome of Tegillarca granosa.</title>
        <authorList>
            <person name="Kim J."/>
        </authorList>
    </citation>
    <scope>NUCLEOTIDE SEQUENCE [LARGE SCALE GENOMIC DNA]</scope>
    <source>
        <strain evidence="13">Teg-2019</strain>
        <tissue evidence="13">Adductor muscle</tissue>
    </source>
</reference>
<comment type="caution">
    <text evidence="13">The sequence shown here is derived from an EMBL/GenBank/DDBJ whole genome shotgun (WGS) entry which is preliminary data.</text>
</comment>
<dbReference type="EMBL" id="JARBDR010000919">
    <property type="protein sequence ID" value="KAJ8299976.1"/>
    <property type="molecule type" value="Genomic_DNA"/>
</dbReference>
<evidence type="ECO:0000313" key="13">
    <source>
        <dbReference type="EMBL" id="KAJ8311614.1"/>
    </source>
</evidence>
<evidence type="ECO:0000313" key="15">
    <source>
        <dbReference type="EMBL" id="KAJ8321368.1"/>
    </source>
</evidence>
<keyword evidence="7" id="KW-0539">Nucleus</keyword>
<dbReference type="Pfam" id="PF13359">
    <property type="entry name" value="DDE_Tnp_4"/>
    <property type="match status" value="1"/>
</dbReference>
<protein>
    <recommendedName>
        <fullName evidence="8">DDE Tnp4 domain-containing protein</fullName>
    </recommendedName>
</protein>
<evidence type="ECO:0000256" key="1">
    <source>
        <dbReference type="ARBA" id="ARBA00001968"/>
    </source>
</evidence>
<sequence length="242" mass="28022">MAVVVSTLAFLLEDDTDDEDIETQYQEIVVATAISAIIREDRPKIEGYTEAVVPQYFLDDFKRFFRLTRSTFEIIVTNISQYPDLRPSWTGGREAIPIEKQLLVVLWYISGQETLNRIGDRFGITQASIWLLTPYRDNGHLSRQQRHFNTCLSTTRVVVERSFAALKGRFRRLQYIDTQAVRTAVDMILVCCILHNICILNADEVDDFFDEVNDHVFDEDGQILMAYNIDANRKRDHIAHNL</sequence>
<dbReference type="Proteomes" id="UP001217089">
    <property type="component" value="Unassembled WGS sequence"/>
</dbReference>
<comment type="similarity">
    <text evidence="3">Belongs to the HARBI1 family.</text>
</comment>
<comment type="cofactor">
    <cofactor evidence="1">
        <name>a divalent metal cation</name>
        <dbReference type="ChEBI" id="CHEBI:60240"/>
    </cofactor>
</comment>
<evidence type="ECO:0000313" key="16">
    <source>
        <dbReference type="Proteomes" id="UP001217089"/>
    </source>
</evidence>
<name>A0ABQ9F2I2_TEGGR</name>
<dbReference type="EMBL" id="JARBDR010000096">
    <property type="protein sequence ID" value="KAJ8321368.1"/>
    <property type="molecule type" value="Genomic_DNA"/>
</dbReference>
<evidence type="ECO:0000256" key="5">
    <source>
        <dbReference type="ARBA" id="ARBA00022723"/>
    </source>
</evidence>
<evidence type="ECO:0000313" key="10">
    <source>
        <dbReference type="EMBL" id="KAJ8300311.1"/>
    </source>
</evidence>
<proteinExistence type="inferred from homology"/>